<dbReference type="InterPro" id="IPR025724">
    <property type="entry name" value="GAG-pre-integrase_dom"/>
</dbReference>
<proteinExistence type="predicted"/>
<dbReference type="InterPro" id="IPR054722">
    <property type="entry name" value="PolX-like_BBD"/>
</dbReference>
<keyword evidence="2" id="KW-0472">Membrane</keyword>
<keyword evidence="2" id="KW-0812">Transmembrane</keyword>
<organism evidence="5 6">
    <name type="scientific">Buddleja alternifolia</name>
    <dbReference type="NCBI Taxonomy" id="168488"/>
    <lineage>
        <taxon>Eukaryota</taxon>
        <taxon>Viridiplantae</taxon>
        <taxon>Streptophyta</taxon>
        <taxon>Embryophyta</taxon>
        <taxon>Tracheophyta</taxon>
        <taxon>Spermatophyta</taxon>
        <taxon>Magnoliopsida</taxon>
        <taxon>eudicotyledons</taxon>
        <taxon>Gunneridae</taxon>
        <taxon>Pentapetalae</taxon>
        <taxon>asterids</taxon>
        <taxon>lamiids</taxon>
        <taxon>Lamiales</taxon>
        <taxon>Scrophulariaceae</taxon>
        <taxon>Buddlejeae</taxon>
        <taxon>Buddleja</taxon>
    </lineage>
</organism>
<comment type="caution">
    <text evidence="5">The sequence shown here is derived from an EMBL/GenBank/DDBJ whole genome shotgun (WGS) entry which is preliminary data.</text>
</comment>
<dbReference type="Pfam" id="PF13976">
    <property type="entry name" value="gag_pre-integrs"/>
    <property type="match status" value="1"/>
</dbReference>
<keyword evidence="6" id="KW-1185">Reference proteome</keyword>
<dbReference type="EMBL" id="WHWC01000014">
    <property type="protein sequence ID" value="KAG8370165.1"/>
    <property type="molecule type" value="Genomic_DNA"/>
</dbReference>
<evidence type="ECO:0000313" key="5">
    <source>
        <dbReference type="EMBL" id="KAG8370165.1"/>
    </source>
</evidence>
<gene>
    <name evidence="5" type="ORF">BUALT_Bualt14G0088900</name>
</gene>
<feature type="domain" description="Retrovirus-related Pol polyprotein from transposon TNT 1-94-like beta-barrel" evidence="4">
    <location>
        <begin position="70"/>
        <end position="148"/>
    </location>
</feature>
<evidence type="ECO:0000256" key="1">
    <source>
        <dbReference type="SAM" id="MobiDB-lite"/>
    </source>
</evidence>
<dbReference type="AlphaFoldDB" id="A0AAV6WT55"/>
<dbReference type="Pfam" id="PF22936">
    <property type="entry name" value="Pol_BBD"/>
    <property type="match status" value="1"/>
</dbReference>
<protein>
    <recommendedName>
        <fullName evidence="7">GAG-pre-integrase domain-containing protein</fullName>
    </recommendedName>
</protein>
<feature type="compositionally biased region" description="Basic and acidic residues" evidence="1">
    <location>
        <begin position="25"/>
        <end position="43"/>
    </location>
</feature>
<evidence type="ECO:0000256" key="2">
    <source>
        <dbReference type="SAM" id="Phobius"/>
    </source>
</evidence>
<keyword evidence="2" id="KW-1133">Transmembrane helix</keyword>
<feature type="region of interest" description="Disordered" evidence="1">
    <location>
        <begin position="324"/>
        <end position="348"/>
    </location>
</feature>
<evidence type="ECO:0000259" key="3">
    <source>
        <dbReference type="Pfam" id="PF13976"/>
    </source>
</evidence>
<feature type="transmembrane region" description="Helical" evidence="2">
    <location>
        <begin position="414"/>
        <end position="434"/>
    </location>
</feature>
<evidence type="ECO:0008006" key="7">
    <source>
        <dbReference type="Google" id="ProtNLM"/>
    </source>
</evidence>
<accession>A0AAV6WT55</accession>
<feature type="region of interest" description="Disordered" evidence="1">
    <location>
        <begin position="1"/>
        <end position="43"/>
    </location>
</feature>
<name>A0AAV6WT55_9LAMI</name>
<reference evidence="5" key="1">
    <citation type="submission" date="2019-10" db="EMBL/GenBank/DDBJ databases">
        <authorList>
            <person name="Zhang R."/>
            <person name="Pan Y."/>
            <person name="Wang J."/>
            <person name="Ma R."/>
            <person name="Yu S."/>
        </authorList>
    </citation>
    <scope>NUCLEOTIDE SEQUENCE</scope>
    <source>
        <strain evidence="5">LA-IB0</strain>
        <tissue evidence="5">Leaf</tissue>
    </source>
</reference>
<sequence>MSRAGLAQSTSERGLKAAFSQFGEVSRENNGKEKNSDGENNKDKINVTHEDLLFLRDYDTVNLAHDETTWVIDNGASIHVTYQRDIFTSYTPGKFEDVRTADHEVIECICVGEICLETSNGSKMVLKDVKHIPSVRLNLLSVGKLCGEKYDSLFSGDTWKLCKGVMVLARGKQHSNLYLTRAKVIRDSVNAVESNDRIIESDDKTELWHRRLSHISEKGLDCLAKKNVLHGVKRAKLEKCAHCFAGKQRRVSFAKAVMWYSWRIRLLTTLQRQRSRNFKIMVTFHFDPIPLSDQNENVVQNDYQDEHNDPQGVGATNDAPMSEVVDDRQQDTPTVAPEAPLKRSTRNRQPFTRFSSNEYVLLIDGGEPETYEKAMRSYQRRKWLDAMEDEMKPLQDNHTFELSDFQFMLPSSSYSVRTAASVFGVILFLLLLFCQE</sequence>
<dbReference type="Proteomes" id="UP000826271">
    <property type="component" value="Unassembled WGS sequence"/>
</dbReference>
<evidence type="ECO:0000313" key="6">
    <source>
        <dbReference type="Proteomes" id="UP000826271"/>
    </source>
</evidence>
<evidence type="ECO:0000259" key="4">
    <source>
        <dbReference type="Pfam" id="PF22936"/>
    </source>
</evidence>
<feature type="domain" description="GAG-pre-integrase" evidence="3">
    <location>
        <begin position="176"/>
        <end position="248"/>
    </location>
</feature>